<evidence type="ECO:0000313" key="1">
    <source>
        <dbReference type="EMBL" id="SDO30226.1"/>
    </source>
</evidence>
<keyword evidence="4" id="KW-1185">Reference proteome</keyword>
<proteinExistence type="predicted"/>
<name>A0A4R8V4N1_9MICO</name>
<dbReference type="RefSeq" id="WP_092341872.1">
    <property type="nucleotide sequence ID" value="NZ_FNIB01000014.1"/>
</dbReference>
<organism evidence="1 3">
    <name type="scientific">Cryobacterium flavum</name>
    <dbReference type="NCBI Taxonomy" id="1424659"/>
    <lineage>
        <taxon>Bacteria</taxon>
        <taxon>Bacillati</taxon>
        <taxon>Actinomycetota</taxon>
        <taxon>Actinomycetes</taxon>
        <taxon>Micrococcales</taxon>
        <taxon>Microbacteriaceae</taxon>
        <taxon>Cryobacterium</taxon>
    </lineage>
</organism>
<sequence>MNDHDSELISRANELADIARSLAHATRAIDRPYDSYLLLKCLTATQRSLGQVYDQLANWHSNVVDGVEYNGEDGCGAGCVPGVARAELGLRDAAQFAGIVEDALMQSHNANSVVRWFDSVERFPRSS</sequence>
<dbReference type="EMBL" id="FNIB01000014">
    <property type="protein sequence ID" value="SDO30226.1"/>
    <property type="molecule type" value="Genomic_DNA"/>
</dbReference>
<protein>
    <submittedName>
        <fullName evidence="1">Uncharacterized protein</fullName>
    </submittedName>
</protein>
<evidence type="ECO:0000313" key="4">
    <source>
        <dbReference type="Proteomes" id="UP000298252"/>
    </source>
</evidence>
<evidence type="ECO:0000313" key="3">
    <source>
        <dbReference type="Proteomes" id="UP000199639"/>
    </source>
</evidence>
<dbReference type="AlphaFoldDB" id="A0A4R8V4N1"/>
<reference evidence="2 4" key="2">
    <citation type="submission" date="2019-03" db="EMBL/GenBank/DDBJ databases">
        <title>Genomics of glacier-inhabiting Cryobacterium strains.</title>
        <authorList>
            <person name="Liu Q."/>
            <person name="Xin Y.-H."/>
        </authorList>
    </citation>
    <scope>NUCLEOTIDE SEQUENCE [LARGE SCALE GENOMIC DNA]</scope>
    <source>
        <strain evidence="2 4">Hh8</strain>
    </source>
</reference>
<dbReference type="Proteomes" id="UP000298252">
    <property type="component" value="Unassembled WGS sequence"/>
</dbReference>
<dbReference type="EMBL" id="SOFD01000027">
    <property type="protein sequence ID" value="TFB76602.1"/>
    <property type="molecule type" value="Genomic_DNA"/>
</dbReference>
<gene>
    <name evidence="2" type="ORF">E3O21_10610</name>
    <name evidence="1" type="ORF">SAMN05216368_11478</name>
</gene>
<accession>A0A4R8V4N1</accession>
<dbReference type="Proteomes" id="UP000199639">
    <property type="component" value="Unassembled WGS sequence"/>
</dbReference>
<evidence type="ECO:0000313" key="2">
    <source>
        <dbReference type="EMBL" id="TFB76602.1"/>
    </source>
</evidence>
<reference evidence="1 3" key="1">
    <citation type="submission" date="2016-10" db="EMBL/GenBank/DDBJ databases">
        <authorList>
            <person name="Varghese N."/>
            <person name="Submissions S."/>
        </authorList>
    </citation>
    <scope>NUCLEOTIDE SEQUENCE [LARGE SCALE GENOMIC DNA]</scope>
    <source>
        <strain evidence="1 3">CGMCC 1.11215</strain>
    </source>
</reference>